<protein>
    <submittedName>
        <fullName evidence="2">Uncharacterized protein</fullName>
    </submittedName>
</protein>
<evidence type="ECO:0000313" key="3">
    <source>
        <dbReference type="Proteomes" id="UP000586042"/>
    </source>
</evidence>
<organism evidence="2 3">
    <name type="scientific">Nonomuraea montanisoli</name>
    <dbReference type="NCBI Taxonomy" id="2741721"/>
    <lineage>
        <taxon>Bacteria</taxon>
        <taxon>Bacillati</taxon>
        <taxon>Actinomycetota</taxon>
        <taxon>Actinomycetes</taxon>
        <taxon>Streptosporangiales</taxon>
        <taxon>Streptosporangiaceae</taxon>
        <taxon>Nonomuraea</taxon>
    </lineage>
</organism>
<accession>A0A7Y6M7U2</accession>
<dbReference type="RefSeq" id="WP_175594166.1">
    <property type="nucleotide sequence ID" value="NZ_JABWGN010000016.1"/>
</dbReference>
<keyword evidence="1" id="KW-0472">Membrane</keyword>
<feature type="transmembrane region" description="Helical" evidence="1">
    <location>
        <begin position="20"/>
        <end position="46"/>
    </location>
</feature>
<keyword evidence="1" id="KW-1133">Transmembrane helix</keyword>
<sequence length="48" mass="5299">MDPDDGRQEWGDRGRKRTVVAGCLVVGVIGAIIWLIALGVILYFLLRS</sequence>
<comment type="caution">
    <text evidence="2">The sequence shown here is derived from an EMBL/GenBank/DDBJ whole genome shotgun (WGS) entry which is preliminary data.</text>
</comment>
<proteinExistence type="predicted"/>
<keyword evidence="1" id="KW-0812">Transmembrane</keyword>
<gene>
    <name evidence="2" type="ORF">HTZ77_35750</name>
</gene>
<keyword evidence="3" id="KW-1185">Reference proteome</keyword>
<name>A0A7Y6M7U2_9ACTN</name>
<evidence type="ECO:0000256" key="1">
    <source>
        <dbReference type="SAM" id="Phobius"/>
    </source>
</evidence>
<evidence type="ECO:0000313" key="2">
    <source>
        <dbReference type="EMBL" id="NUW36724.1"/>
    </source>
</evidence>
<dbReference type="EMBL" id="JABWGN010000016">
    <property type="protein sequence ID" value="NUW36724.1"/>
    <property type="molecule type" value="Genomic_DNA"/>
</dbReference>
<reference evidence="2 3" key="1">
    <citation type="submission" date="2020-06" db="EMBL/GenBank/DDBJ databases">
        <title>Nonomuraea sp. SMC257, a novel actinomycete isolated from soil.</title>
        <authorList>
            <person name="Chanama M."/>
        </authorList>
    </citation>
    <scope>NUCLEOTIDE SEQUENCE [LARGE SCALE GENOMIC DNA]</scope>
    <source>
        <strain evidence="2 3">SMC257</strain>
    </source>
</reference>
<dbReference type="AlphaFoldDB" id="A0A7Y6M7U2"/>
<dbReference type="Proteomes" id="UP000586042">
    <property type="component" value="Unassembled WGS sequence"/>
</dbReference>